<comment type="caution">
    <text evidence="3">The sequence shown here is derived from an EMBL/GenBank/DDBJ whole genome shotgun (WGS) entry which is preliminary data.</text>
</comment>
<gene>
    <name evidence="3" type="ORF">TARUN_4040</name>
</gene>
<evidence type="ECO:0000313" key="4">
    <source>
        <dbReference type="Proteomes" id="UP000266272"/>
    </source>
</evidence>
<dbReference type="InterPro" id="IPR027417">
    <property type="entry name" value="P-loop_NTPase"/>
</dbReference>
<evidence type="ECO:0000256" key="1">
    <source>
        <dbReference type="SAM" id="MobiDB-lite"/>
    </source>
</evidence>
<dbReference type="GO" id="GO:0005634">
    <property type="term" value="C:nucleus"/>
    <property type="evidence" value="ECO:0007669"/>
    <property type="project" value="TreeGrafter"/>
</dbReference>
<dbReference type="EMBL" id="PXOA01000229">
    <property type="protein sequence ID" value="RFU78191.1"/>
    <property type="molecule type" value="Genomic_DNA"/>
</dbReference>
<feature type="region of interest" description="Disordered" evidence="1">
    <location>
        <begin position="1"/>
        <end position="181"/>
    </location>
</feature>
<dbReference type="PANTHER" id="PTHR23389">
    <property type="entry name" value="CHROMOSOME TRANSMISSION FIDELITY FACTOR 18"/>
    <property type="match status" value="1"/>
</dbReference>
<keyword evidence="4" id="KW-1185">Reference proteome</keyword>
<reference evidence="3 4" key="1">
    <citation type="journal article" date="2018" name="PLoS Pathog.">
        <title>Evolution of structural diversity of trichothecenes, a family of toxins produced by plant pathogenic and entomopathogenic fungi.</title>
        <authorList>
            <person name="Proctor R.H."/>
            <person name="McCormick S.P."/>
            <person name="Kim H.S."/>
            <person name="Cardoza R.E."/>
            <person name="Stanley A.M."/>
            <person name="Lindo L."/>
            <person name="Kelly A."/>
            <person name="Brown D.W."/>
            <person name="Lee T."/>
            <person name="Vaughan M.M."/>
            <person name="Alexander N.J."/>
            <person name="Busman M."/>
            <person name="Gutierrez S."/>
        </authorList>
    </citation>
    <scope>NUCLEOTIDE SEQUENCE [LARGE SCALE GENOMIC DNA]</scope>
    <source>
        <strain evidence="3 4">IBT 40837</strain>
    </source>
</reference>
<feature type="compositionally biased region" description="Basic and acidic residues" evidence="1">
    <location>
        <begin position="672"/>
        <end position="683"/>
    </location>
</feature>
<dbReference type="SUPFAM" id="SSF52540">
    <property type="entry name" value="P-loop containing nucleoside triphosphate hydrolases"/>
    <property type="match status" value="1"/>
</dbReference>
<dbReference type="AlphaFoldDB" id="A0A395NQF3"/>
<organism evidence="3 4">
    <name type="scientific">Trichoderma arundinaceum</name>
    <dbReference type="NCBI Taxonomy" id="490622"/>
    <lineage>
        <taxon>Eukaryota</taxon>
        <taxon>Fungi</taxon>
        <taxon>Dikarya</taxon>
        <taxon>Ascomycota</taxon>
        <taxon>Pezizomycotina</taxon>
        <taxon>Sordariomycetes</taxon>
        <taxon>Hypocreomycetidae</taxon>
        <taxon>Hypocreales</taxon>
        <taxon>Hypocreaceae</taxon>
        <taxon>Trichoderma</taxon>
    </lineage>
</organism>
<dbReference type="Proteomes" id="UP000266272">
    <property type="component" value="Unassembled WGS sequence"/>
</dbReference>
<dbReference type="OrthoDB" id="9996895at2759"/>
<evidence type="ECO:0000313" key="3">
    <source>
        <dbReference type="EMBL" id="RFU78191.1"/>
    </source>
</evidence>
<feature type="region of interest" description="Disordered" evidence="1">
    <location>
        <begin position="207"/>
        <end position="265"/>
    </location>
</feature>
<sequence>MVQGENGDPASKKLHPFFSKTDIEQPAAAPTPHPLESTQPISDEPLSNAAEGPKRKRRRTDTSLLQDDPEAKKSRRGKKSARQSLNGAILSHLNRSDKDAVFESENPSGQLAQGFPASTLSEVPQPQPEAPNNTEPIMPFAESLRQQTPIAAQPKKVLKFNPRTGTLGSPPKPKTINKPSRVVIIKYGQDDDHRKSMGEKIVGILEGKLQLPPEPSKQSTKPRQGQANKAAENSKITHPFFMGKAKPQPGASTPNDSAKKTSSHKSVVFMSTPVSPKKPKNPFASGKAIQFGIKSGGTKIPGALYPLWPAHGMAHVRDNDYPFTRTTAWESSIRQRRSKRVAVSVAPQESVLRHLVHCLDMPRIRESLPKDDDNFSPAPTELRLPQRHFESGRKLQRRIRSQLQSHLAGQCIYDEGDLGVDELAIQQPPKTHPAIGRLYKALETQLSAFDRSQCEGAAWIQKYAPVTAAQVLQSGKEALLLSDWLQALRVQSVEPGSSEGDKGKVKPKKKRKKNKLEGFVIDSEEEDAEMDEISDNDGDWTALPGSALLKKSVMRSINMTGKSGKDQGRLTNAIILSGPQGSGKTAAVYAVAKELEFEIFEINSGSRRSGKDILEKVGDMTRNHLVQHSRTEAVAIDSEEVANDINSGKQGMMTSFFKPKTTTQPPKPQAKQPKENVEKEAKAAPKSQKQSLILLEEVDVLFEDDKQFWTTLTTLIAQSKRPFIMTCNDESLVPIQSLNLHGIFRFSPAPSSLAVDLCLLIAANEGHALQRPAVEALYSSRNNDLRATITELNYWCQIGVGDRKGGFDWFYLRWPKGSDLDENGDVVRVISEDTYQRGMGWVSRDPIVVNRGLVAEEEAMEQAWDFWGRDIGDWCNSVDMTSWTTAFTESKRSLTTLEKLEMYDDFCSTMSSADLFSGGAYGVKLQEIMDPTLPDLPSQVREDFILGQALLDADPIVHHVAPNKAISTCTKSLARATLHRSATEISDGVSVKAPILRPVDEEQAISILDSAFRSCPHQTTRMDIAIAFDAIAVASKAVPTTYLDPSVFDRTTKLIVLDVAPWVRGIVAYEHQLMQRRMKLSNLLSEGGKRKRMRTTRSAYSALEGGERRTTRRERHFGDCLSTLHVLRTGGDRWTDLIAEEVPKSEAGDSTAASSPNSDDLALQ</sequence>
<proteinExistence type="predicted"/>
<dbReference type="SMART" id="SM00382">
    <property type="entry name" value="AAA"/>
    <property type="match status" value="1"/>
</dbReference>
<feature type="region of interest" description="Disordered" evidence="1">
    <location>
        <begin position="656"/>
        <end position="684"/>
    </location>
</feature>
<dbReference type="Pfam" id="PF00004">
    <property type="entry name" value="AAA"/>
    <property type="match status" value="1"/>
</dbReference>
<accession>A0A395NQF3</accession>
<dbReference type="InterPro" id="IPR003959">
    <property type="entry name" value="ATPase_AAA_core"/>
</dbReference>
<dbReference type="GO" id="GO:0005524">
    <property type="term" value="F:ATP binding"/>
    <property type="evidence" value="ECO:0007669"/>
    <property type="project" value="InterPro"/>
</dbReference>
<dbReference type="STRING" id="490622.A0A395NQF3"/>
<feature type="compositionally biased region" description="Polar residues" evidence="1">
    <location>
        <begin position="216"/>
        <end position="227"/>
    </location>
</feature>
<protein>
    <recommendedName>
        <fullName evidence="2">AAA+ ATPase domain-containing protein</fullName>
    </recommendedName>
</protein>
<feature type="domain" description="AAA+ ATPase" evidence="2">
    <location>
        <begin position="570"/>
        <end position="759"/>
    </location>
</feature>
<feature type="region of interest" description="Disordered" evidence="1">
    <location>
        <begin position="1141"/>
        <end position="1164"/>
    </location>
</feature>
<dbReference type="PANTHER" id="PTHR23389:SF21">
    <property type="entry name" value="ATPASE FAMILY AAA DOMAIN-CONTAINING PROTEIN 5"/>
    <property type="match status" value="1"/>
</dbReference>
<dbReference type="InterPro" id="IPR003593">
    <property type="entry name" value="AAA+_ATPase"/>
</dbReference>
<name>A0A395NQF3_TRIAR</name>
<feature type="compositionally biased region" description="Polar residues" evidence="1">
    <location>
        <begin position="105"/>
        <end position="135"/>
    </location>
</feature>
<dbReference type="Gene3D" id="3.40.50.300">
    <property type="entry name" value="P-loop containing nucleotide triphosphate hydrolases"/>
    <property type="match status" value="1"/>
</dbReference>
<dbReference type="GO" id="GO:0016887">
    <property type="term" value="F:ATP hydrolysis activity"/>
    <property type="evidence" value="ECO:0007669"/>
    <property type="project" value="InterPro"/>
</dbReference>
<evidence type="ECO:0000259" key="2">
    <source>
        <dbReference type="SMART" id="SM00382"/>
    </source>
</evidence>
<dbReference type="GO" id="GO:0003677">
    <property type="term" value="F:DNA binding"/>
    <property type="evidence" value="ECO:0007669"/>
    <property type="project" value="TreeGrafter"/>
</dbReference>